<evidence type="ECO:0000256" key="3">
    <source>
        <dbReference type="ARBA" id="ARBA00023004"/>
    </source>
</evidence>
<feature type="domain" description="Prolyl 4-hydroxylase alpha subunit Fe(2+) 2OG dioxygenase" evidence="4">
    <location>
        <begin position="8"/>
        <end position="86"/>
    </location>
</feature>
<keyword evidence="1" id="KW-0479">Metal-binding</keyword>
<dbReference type="AlphaFoldDB" id="A0A3P7KFT9"/>
<dbReference type="PANTHER" id="PTHR10869:SF215">
    <property type="entry name" value="FE2OG DIOXYGENASE DOMAIN-CONTAINING PROTEIN"/>
    <property type="match status" value="1"/>
</dbReference>
<dbReference type="Proteomes" id="UP000270094">
    <property type="component" value="Unassembled WGS sequence"/>
</dbReference>
<dbReference type="GO" id="GO:0004656">
    <property type="term" value="F:procollagen-proline 4-dioxygenase activity"/>
    <property type="evidence" value="ECO:0007669"/>
    <property type="project" value="TreeGrafter"/>
</dbReference>
<evidence type="ECO:0000313" key="6">
    <source>
        <dbReference type="Proteomes" id="UP000270094"/>
    </source>
</evidence>
<name>A0A3P7KFT9_STRVU</name>
<dbReference type="OrthoDB" id="420380at2759"/>
<accession>A0A3P7KFT9</accession>
<reference evidence="5 6" key="1">
    <citation type="submission" date="2018-11" db="EMBL/GenBank/DDBJ databases">
        <authorList>
            <consortium name="Pathogen Informatics"/>
        </authorList>
    </citation>
    <scope>NUCLEOTIDE SEQUENCE [LARGE SCALE GENOMIC DNA]</scope>
</reference>
<proteinExistence type="predicted"/>
<dbReference type="GO" id="GO:0005783">
    <property type="term" value="C:endoplasmic reticulum"/>
    <property type="evidence" value="ECO:0007669"/>
    <property type="project" value="TreeGrafter"/>
</dbReference>
<dbReference type="GO" id="GO:0046872">
    <property type="term" value="F:metal ion binding"/>
    <property type="evidence" value="ECO:0007669"/>
    <property type="project" value="UniProtKB-KW"/>
</dbReference>
<keyword evidence="3" id="KW-0408">Iron</keyword>
<dbReference type="EMBL" id="UYYB01014138">
    <property type="protein sequence ID" value="VDM69935.1"/>
    <property type="molecule type" value="Genomic_DNA"/>
</dbReference>
<keyword evidence="6" id="KW-1185">Reference proteome</keyword>
<evidence type="ECO:0000256" key="1">
    <source>
        <dbReference type="ARBA" id="ARBA00022723"/>
    </source>
</evidence>
<evidence type="ECO:0000259" key="4">
    <source>
        <dbReference type="Pfam" id="PF13640"/>
    </source>
</evidence>
<dbReference type="InterPro" id="IPR045054">
    <property type="entry name" value="P4HA-like"/>
</dbReference>
<gene>
    <name evidence="5" type="ORF">SVUK_LOCUS4933</name>
</gene>
<dbReference type="Pfam" id="PF13640">
    <property type="entry name" value="2OG-FeII_Oxy_3"/>
    <property type="match status" value="1"/>
</dbReference>
<protein>
    <recommendedName>
        <fullName evidence="4">Prolyl 4-hydroxylase alpha subunit Fe(2+) 2OG dioxygenase domain-containing protein</fullName>
    </recommendedName>
</protein>
<evidence type="ECO:0000313" key="5">
    <source>
        <dbReference type="EMBL" id="VDM69935.1"/>
    </source>
</evidence>
<keyword evidence="2" id="KW-0847">Vitamin C</keyword>
<sequence length="113" mass="12680">YSSEDDQDEFGQEFGDRFATLLLILQTAKEGGGTVYPHLYRTIIPEAGDILFWTNLDRLGNGNEKSLHGACPIIEGKKIAATLWIREHGQSLMSNPMESGLFDIEKLIKPRIM</sequence>
<dbReference type="GO" id="GO:0031418">
    <property type="term" value="F:L-ascorbic acid binding"/>
    <property type="evidence" value="ECO:0007669"/>
    <property type="project" value="UniProtKB-KW"/>
</dbReference>
<evidence type="ECO:0000256" key="2">
    <source>
        <dbReference type="ARBA" id="ARBA00022896"/>
    </source>
</evidence>
<feature type="non-terminal residue" evidence="5">
    <location>
        <position position="1"/>
    </location>
</feature>
<dbReference type="InterPro" id="IPR044862">
    <property type="entry name" value="Pro_4_hyd_alph_FE2OG_OXY"/>
</dbReference>
<dbReference type="PANTHER" id="PTHR10869">
    <property type="entry name" value="PROLYL 4-HYDROXYLASE ALPHA SUBUNIT"/>
    <property type="match status" value="1"/>
</dbReference>
<organism evidence="5 6">
    <name type="scientific">Strongylus vulgaris</name>
    <name type="common">Blood worm</name>
    <dbReference type="NCBI Taxonomy" id="40348"/>
    <lineage>
        <taxon>Eukaryota</taxon>
        <taxon>Metazoa</taxon>
        <taxon>Ecdysozoa</taxon>
        <taxon>Nematoda</taxon>
        <taxon>Chromadorea</taxon>
        <taxon>Rhabditida</taxon>
        <taxon>Rhabditina</taxon>
        <taxon>Rhabditomorpha</taxon>
        <taxon>Strongyloidea</taxon>
        <taxon>Strongylidae</taxon>
        <taxon>Strongylus</taxon>
    </lineage>
</organism>
<dbReference type="Gene3D" id="2.60.120.620">
    <property type="entry name" value="q2cbj1_9rhob like domain"/>
    <property type="match status" value="1"/>
</dbReference>